<proteinExistence type="predicted"/>
<evidence type="ECO:0000256" key="3">
    <source>
        <dbReference type="ARBA" id="ARBA00023163"/>
    </source>
</evidence>
<feature type="domain" description="IclR-ED" evidence="5">
    <location>
        <begin position="84"/>
        <end position="266"/>
    </location>
</feature>
<dbReference type="InterPro" id="IPR036390">
    <property type="entry name" value="WH_DNA-bd_sf"/>
</dbReference>
<dbReference type="RefSeq" id="WP_270879647.1">
    <property type="nucleotide sequence ID" value="NZ_JAQFVF010000026.1"/>
</dbReference>
<dbReference type="Pfam" id="PF09339">
    <property type="entry name" value="HTH_IclR"/>
    <property type="match status" value="1"/>
</dbReference>
<dbReference type="SUPFAM" id="SSF46785">
    <property type="entry name" value="Winged helix' DNA-binding domain"/>
    <property type="match status" value="1"/>
</dbReference>
<dbReference type="SUPFAM" id="SSF55781">
    <property type="entry name" value="GAF domain-like"/>
    <property type="match status" value="1"/>
</dbReference>
<gene>
    <name evidence="6" type="ORF">ACFPOG_13345</name>
</gene>
<dbReference type="InterPro" id="IPR050707">
    <property type="entry name" value="HTH_MetabolicPath_Reg"/>
</dbReference>
<reference evidence="7" key="1">
    <citation type="journal article" date="2019" name="Int. J. Syst. Evol. Microbiol.">
        <title>The Global Catalogue of Microorganisms (GCM) 10K type strain sequencing project: providing services to taxonomists for standard genome sequencing and annotation.</title>
        <authorList>
            <consortium name="The Broad Institute Genomics Platform"/>
            <consortium name="The Broad Institute Genome Sequencing Center for Infectious Disease"/>
            <person name="Wu L."/>
            <person name="Ma J."/>
        </authorList>
    </citation>
    <scope>NUCLEOTIDE SEQUENCE [LARGE SCALE GENOMIC DNA]</scope>
    <source>
        <strain evidence="7">KACC 11904</strain>
    </source>
</reference>
<dbReference type="Gene3D" id="3.30.450.40">
    <property type="match status" value="1"/>
</dbReference>
<evidence type="ECO:0000259" key="4">
    <source>
        <dbReference type="PROSITE" id="PS51077"/>
    </source>
</evidence>
<dbReference type="Pfam" id="PF01614">
    <property type="entry name" value="IclR_C"/>
    <property type="match status" value="1"/>
</dbReference>
<dbReference type="InterPro" id="IPR036388">
    <property type="entry name" value="WH-like_DNA-bd_sf"/>
</dbReference>
<keyword evidence="2" id="KW-0238">DNA-binding</keyword>
<dbReference type="PROSITE" id="PS51078">
    <property type="entry name" value="ICLR_ED"/>
    <property type="match status" value="1"/>
</dbReference>
<protein>
    <submittedName>
        <fullName evidence="6">IclR family transcriptional regulator</fullName>
    </submittedName>
</protein>
<dbReference type="Gene3D" id="1.10.10.10">
    <property type="entry name" value="Winged helix-like DNA-binding domain superfamily/Winged helix DNA-binding domain"/>
    <property type="match status" value="1"/>
</dbReference>
<comment type="caution">
    <text evidence="6">The sequence shown here is derived from an EMBL/GenBank/DDBJ whole genome shotgun (WGS) entry which is preliminary data.</text>
</comment>
<keyword evidence="7" id="KW-1185">Reference proteome</keyword>
<name>A0ABW0K8C5_9BACL</name>
<accession>A0ABW0K8C5</accession>
<evidence type="ECO:0000256" key="1">
    <source>
        <dbReference type="ARBA" id="ARBA00023015"/>
    </source>
</evidence>
<evidence type="ECO:0000256" key="2">
    <source>
        <dbReference type="ARBA" id="ARBA00023125"/>
    </source>
</evidence>
<evidence type="ECO:0000259" key="5">
    <source>
        <dbReference type="PROSITE" id="PS51078"/>
    </source>
</evidence>
<dbReference type="SMART" id="SM00346">
    <property type="entry name" value="HTH_ICLR"/>
    <property type="match status" value="1"/>
</dbReference>
<dbReference type="PANTHER" id="PTHR30136">
    <property type="entry name" value="HELIX-TURN-HELIX TRANSCRIPTIONAL REGULATOR, ICLR FAMILY"/>
    <property type="match status" value="1"/>
</dbReference>
<evidence type="ECO:0000313" key="6">
    <source>
        <dbReference type="EMBL" id="MFC5449247.1"/>
    </source>
</evidence>
<dbReference type="PROSITE" id="PS51077">
    <property type="entry name" value="HTH_ICLR"/>
    <property type="match status" value="1"/>
</dbReference>
<organism evidence="6 7">
    <name type="scientific">Paenibacillus aestuarii</name>
    <dbReference type="NCBI Taxonomy" id="516965"/>
    <lineage>
        <taxon>Bacteria</taxon>
        <taxon>Bacillati</taxon>
        <taxon>Bacillota</taxon>
        <taxon>Bacilli</taxon>
        <taxon>Bacillales</taxon>
        <taxon>Paenibacillaceae</taxon>
        <taxon>Paenibacillus</taxon>
    </lineage>
</organism>
<dbReference type="InterPro" id="IPR029016">
    <property type="entry name" value="GAF-like_dom_sf"/>
</dbReference>
<keyword evidence="3" id="KW-0804">Transcription</keyword>
<dbReference type="InterPro" id="IPR005471">
    <property type="entry name" value="Tscrpt_reg_IclR_N"/>
</dbReference>
<dbReference type="EMBL" id="JBHSMJ010000018">
    <property type="protein sequence ID" value="MFC5449247.1"/>
    <property type="molecule type" value="Genomic_DNA"/>
</dbReference>
<dbReference type="PANTHER" id="PTHR30136:SF24">
    <property type="entry name" value="HTH-TYPE TRANSCRIPTIONAL REPRESSOR ALLR"/>
    <property type="match status" value="1"/>
</dbReference>
<keyword evidence="1" id="KW-0805">Transcription regulation</keyword>
<sequence>MARRVITTGESKDKVASSTVLKALNVLHVLSELCDQQLDGASVSQISRLSNESPSSVCKHLAAFQKMGLVEQDSHTERYRIGVYSLRLAAIAQKTLNVRDIAAPYLKKIADQFGETVHLVVRDGHQVVYVDKVESSKTIRMHSQIGLRNPMYCTGVGKAILAFSPLSLVDEIAADGFTAYTPSTLVTREDLLRDLEQIRRRGYSIDDGEHESDVRCAAAPIFNHLNEPVASLSISGPKWRINDSLLQEFGLTVHDVALHISRGLGCVQ</sequence>
<feature type="domain" description="HTH iclR-type" evidence="4">
    <location>
        <begin position="17"/>
        <end position="83"/>
    </location>
</feature>
<dbReference type="Proteomes" id="UP001596044">
    <property type="component" value="Unassembled WGS sequence"/>
</dbReference>
<dbReference type="InterPro" id="IPR014757">
    <property type="entry name" value="Tscrpt_reg_IclR_C"/>
</dbReference>
<evidence type="ECO:0000313" key="7">
    <source>
        <dbReference type="Proteomes" id="UP001596044"/>
    </source>
</evidence>